<dbReference type="GO" id="GO:0009073">
    <property type="term" value="P:aromatic amino acid family biosynthetic process"/>
    <property type="evidence" value="ECO:0007669"/>
    <property type="project" value="UniProtKB-KW"/>
</dbReference>
<dbReference type="SMART" id="SM01133">
    <property type="entry name" value="DeoC"/>
    <property type="match status" value="1"/>
</dbReference>
<proteinExistence type="inferred from homology"/>
<dbReference type="GO" id="GO:0004332">
    <property type="term" value="F:fructose-bisphosphate aldolase activity"/>
    <property type="evidence" value="ECO:0007669"/>
    <property type="project" value="InterPro"/>
</dbReference>
<dbReference type="CDD" id="cd00958">
    <property type="entry name" value="DhnA"/>
    <property type="match status" value="1"/>
</dbReference>
<keyword evidence="5" id="KW-0704">Schiff base</keyword>
<dbReference type="KEGG" id="harc:HARCEL1_00665"/>
<dbReference type="EMBL" id="CP028858">
    <property type="protein sequence ID" value="AWB26336.1"/>
    <property type="molecule type" value="Genomic_DNA"/>
</dbReference>
<feature type="active site" description="Proton donor" evidence="7">
    <location>
        <position position="143"/>
    </location>
</feature>
<keyword evidence="4" id="KW-0057">Aromatic amino acid biosynthesis</keyword>
<keyword evidence="8" id="KW-0456">Lyase</keyword>
<evidence type="ECO:0000256" key="6">
    <source>
        <dbReference type="NCBIfam" id="TIGR01949"/>
    </source>
</evidence>
<dbReference type="PANTHER" id="PTHR47916">
    <property type="entry name" value="FRUCTOSE-BISPHOSPHATE ALDOLASE CLASS 1"/>
    <property type="match status" value="1"/>
</dbReference>
<dbReference type="GO" id="GO:0016740">
    <property type="term" value="F:transferase activity"/>
    <property type="evidence" value="ECO:0007669"/>
    <property type="project" value="UniProtKB-KW"/>
</dbReference>
<dbReference type="Proteomes" id="UP000244727">
    <property type="component" value="Chromosome"/>
</dbReference>
<keyword evidence="9" id="KW-1185">Reference proteome</keyword>
<organism evidence="8 9">
    <name type="scientific">Halococcoides cellulosivorans</name>
    <dbReference type="NCBI Taxonomy" id="1679096"/>
    <lineage>
        <taxon>Archaea</taxon>
        <taxon>Methanobacteriati</taxon>
        <taxon>Methanobacteriota</taxon>
        <taxon>Stenosarchaea group</taxon>
        <taxon>Halobacteria</taxon>
        <taxon>Halobacteriales</taxon>
        <taxon>Haloarculaceae</taxon>
        <taxon>Halococcoides</taxon>
    </lineage>
</organism>
<dbReference type="InterPro" id="IPR041720">
    <property type="entry name" value="FbaB-like"/>
</dbReference>
<evidence type="ECO:0000256" key="1">
    <source>
        <dbReference type="ARBA" id="ARBA00008116"/>
    </source>
</evidence>
<evidence type="ECO:0000313" key="9">
    <source>
        <dbReference type="Proteomes" id="UP000244727"/>
    </source>
</evidence>
<evidence type="ECO:0000256" key="3">
    <source>
        <dbReference type="ARBA" id="ARBA00022679"/>
    </source>
</evidence>
<dbReference type="PIRSF" id="PIRSF038992">
    <property type="entry name" value="Aldolase_Ia"/>
    <property type="match status" value="1"/>
</dbReference>
<dbReference type="InterPro" id="IPR050456">
    <property type="entry name" value="DeoC/FbaB_aldolase"/>
</dbReference>
<dbReference type="InterPro" id="IPR002915">
    <property type="entry name" value="DeoC/FbaB/LacD_aldolase"/>
</dbReference>
<dbReference type="GeneID" id="36510974"/>
<evidence type="ECO:0000256" key="4">
    <source>
        <dbReference type="ARBA" id="ARBA00023141"/>
    </source>
</evidence>
<dbReference type="InterPro" id="IPR010210">
    <property type="entry name" value="ADH_synthase"/>
</dbReference>
<evidence type="ECO:0000256" key="7">
    <source>
        <dbReference type="PIRSR" id="PIRSR038992-1"/>
    </source>
</evidence>
<dbReference type="PANTHER" id="PTHR47916:SF1">
    <property type="entry name" value="3-HYDROXY-5-PHOSPHONOOXYPENTANE-2,4-DIONE THIOLASE"/>
    <property type="match status" value="1"/>
</dbReference>
<dbReference type="RefSeq" id="WP_108380705.1">
    <property type="nucleotide sequence ID" value="NZ_CP028858.1"/>
</dbReference>
<keyword evidence="2" id="KW-0028">Amino-acid biosynthesis</keyword>
<keyword evidence="3" id="KW-0808">Transferase</keyword>
<dbReference type="SUPFAM" id="SSF51569">
    <property type="entry name" value="Aldolase"/>
    <property type="match status" value="1"/>
</dbReference>
<comment type="similarity">
    <text evidence="1">Belongs to the DeoC/FbaB aldolase family.</text>
</comment>
<dbReference type="AlphaFoldDB" id="A0A2R4WXS3"/>
<sequence>MTAGTRARLTRIGNDDRYIVVPVDHGLTMGPVDGLRDVESTVDAITDGGATAVLSHRGIADRVHANLGDAGYIVHTNGATTIGPDEDDKRRTASVDDAVRAGADAVSFHINVGSQYESQQLTDLAEITSEAERLGMPVLAMAYARGEGIDGSDPDALAHAVRIAEEVGCDVIKTAYSGDAESFETVVAATTKPVLIAGGAKGTDEKTIEMVRGAMDAGAAGVSMGRSIFQHADPEAITQAVAAVVFDDHGVEAALDAADL</sequence>
<name>A0A2R4WXS3_9EURY</name>
<evidence type="ECO:0000313" key="8">
    <source>
        <dbReference type="EMBL" id="AWB26336.1"/>
    </source>
</evidence>
<dbReference type="NCBIfam" id="TIGR01949">
    <property type="entry name" value="ADH_synth"/>
    <property type="match status" value="1"/>
</dbReference>
<dbReference type="NCBIfam" id="NF005556">
    <property type="entry name" value="PRK07226.1"/>
    <property type="match status" value="1"/>
</dbReference>
<dbReference type="EC" id="2.2.1.10" evidence="6"/>
<dbReference type="InterPro" id="IPR013785">
    <property type="entry name" value="Aldolase_TIM"/>
</dbReference>
<feature type="active site" description="Schiff-base intermediate with dihydroxyacetone-P" evidence="7">
    <location>
        <position position="173"/>
    </location>
</feature>
<gene>
    <name evidence="8" type="ORF">HARCEL1_00665</name>
</gene>
<evidence type="ECO:0000256" key="2">
    <source>
        <dbReference type="ARBA" id="ARBA00022605"/>
    </source>
</evidence>
<evidence type="ECO:0000256" key="5">
    <source>
        <dbReference type="ARBA" id="ARBA00023270"/>
    </source>
</evidence>
<dbReference type="GO" id="GO:0016836">
    <property type="term" value="F:hydro-lyase activity"/>
    <property type="evidence" value="ECO:0007669"/>
    <property type="project" value="InterPro"/>
</dbReference>
<protein>
    <recommendedName>
        <fullName evidence="6">2-amino-3,7-dideoxy-D-threo-hept-6-ulosonate synthase</fullName>
        <ecNumber evidence="6">2.2.1.10</ecNumber>
    </recommendedName>
</protein>
<dbReference type="Pfam" id="PF01791">
    <property type="entry name" value="DeoC"/>
    <property type="match status" value="1"/>
</dbReference>
<dbReference type="GO" id="GO:0008652">
    <property type="term" value="P:amino acid biosynthetic process"/>
    <property type="evidence" value="ECO:0007669"/>
    <property type="project" value="UniProtKB-KW"/>
</dbReference>
<reference evidence="8 9" key="1">
    <citation type="submission" date="2018-04" db="EMBL/GenBank/DDBJ databases">
        <title>Halococcoides cellulosivorans gen. nov., sp. nov., an extremely halophilic cellulose-utilizing haloarchaeon from hypersaline lakes.</title>
        <authorList>
            <person name="Sorokin D.Y."/>
            <person name="Toshchakov S.V."/>
            <person name="Samarov N.I."/>
            <person name="Korzhenkov A."/>
            <person name="Kublanov I.V."/>
        </authorList>
    </citation>
    <scope>NUCLEOTIDE SEQUENCE [LARGE SCALE GENOMIC DNA]</scope>
    <source>
        <strain evidence="8 9">HArcel1</strain>
    </source>
</reference>
<accession>A0A2R4WXS3</accession>
<dbReference type="Gene3D" id="3.20.20.70">
    <property type="entry name" value="Aldolase class I"/>
    <property type="match status" value="1"/>
</dbReference>